<dbReference type="Proteomes" id="UP000053593">
    <property type="component" value="Unassembled WGS sequence"/>
</dbReference>
<evidence type="ECO:0000313" key="2">
    <source>
        <dbReference type="Proteomes" id="UP000053593"/>
    </source>
</evidence>
<dbReference type="AlphaFoldDB" id="A0A0D0CQ85"/>
<organism evidence="1 2">
    <name type="scientific">Collybiopsis luxurians FD-317 M1</name>
    <dbReference type="NCBI Taxonomy" id="944289"/>
    <lineage>
        <taxon>Eukaryota</taxon>
        <taxon>Fungi</taxon>
        <taxon>Dikarya</taxon>
        <taxon>Basidiomycota</taxon>
        <taxon>Agaricomycotina</taxon>
        <taxon>Agaricomycetes</taxon>
        <taxon>Agaricomycetidae</taxon>
        <taxon>Agaricales</taxon>
        <taxon>Marasmiineae</taxon>
        <taxon>Omphalotaceae</taxon>
        <taxon>Collybiopsis</taxon>
        <taxon>Collybiopsis luxurians</taxon>
    </lineage>
</organism>
<accession>A0A0D0CQ85</accession>
<proteinExistence type="predicted"/>
<dbReference type="EMBL" id="KN834772">
    <property type="protein sequence ID" value="KIK61177.1"/>
    <property type="molecule type" value="Genomic_DNA"/>
</dbReference>
<reference evidence="1 2" key="1">
    <citation type="submission" date="2014-04" db="EMBL/GenBank/DDBJ databases">
        <title>Evolutionary Origins and Diversification of the Mycorrhizal Mutualists.</title>
        <authorList>
            <consortium name="DOE Joint Genome Institute"/>
            <consortium name="Mycorrhizal Genomics Consortium"/>
            <person name="Kohler A."/>
            <person name="Kuo A."/>
            <person name="Nagy L.G."/>
            <person name="Floudas D."/>
            <person name="Copeland A."/>
            <person name="Barry K.W."/>
            <person name="Cichocki N."/>
            <person name="Veneault-Fourrey C."/>
            <person name="LaButti K."/>
            <person name="Lindquist E.A."/>
            <person name="Lipzen A."/>
            <person name="Lundell T."/>
            <person name="Morin E."/>
            <person name="Murat C."/>
            <person name="Riley R."/>
            <person name="Ohm R."/>
            <person name="Sun H."/>
            <person name="Tunlid A."/>
            <person name="Henrissat B."/>
            <person name="Grigoriev I.V."/>
            <person name="Hibbett D.S."/>
            <person name="Martin F."/>
        </authorList>
    </citation>
    <scope>NUCLEOTIDE SEQUENCE [LARGE SCALE GENOMIC DNA]</scope>
    <source>
        <strain evidence="1 2">FD-317 M1</strain>
    </source>
</reference>
<dbReference type="HOGENOM" id="CLU_1970807_0_0_1"/>
<protein>
    <submittedName>
        <fullName evidence="1">Uncharacterized protein</fullName>
    </submittedName>
</protein>
<name>A0A0D0CQ85_9AGAR</name>
<sequence>MDSDIGERVGEGGLTGLVVAKIELNDLQQKRLYKHSLQQLDDGLQVTLNMLKFEYTRAPRVRQEDFSPLLTYFERGPTRTIARCEGVVECLNGRNAILVVACLLYDSQNIKKCQEEVKQKSSELRTR</sequence>
<keyword evidence="2" id="KW-1185">Reference proteome</keyword>
<evidence type="ECO:0000313" key="1">
    <source>
        <dbReference type="EMBL" id="KIK61177.1"/>
    </source>
</evidence>
<gene>
    <name evidence="1" type="ORF">GYMLUDRAFT_85142</name>
</gene>